<evidence type="ECO:0000313" key="2">
    <source>
        <dbReference type="Proteomes" id="UP001157502"/>
    </source>
</evidence>
<protein>
    <submittedName>
        <fullName evidence="1">Uncharacterized protein</fullName>
    </submittedName>
</protein>
<evidence type="ECO:0000313" key="1">
    <source>
        <dbReference type="EMBL" id="KAJ7987091.1"/>
    </source>
</evidence>
<sequence length="375" mass="39677">MDLLSQRKAPGQITAAGKVPPAKFKSLGAETLDVDIKGTGDGLGGYAKELSEEAEMKLFVKQCLEVNILISTALIPGGKTPILITCGEHFHYEVKEKFNYGTMDHAIRGSFVMQNGVNLFPAPLSVSIPVASPPKPKRLPEIATEKAAAVSPFKAPCLPPACKLEVREHHGPPGRPGLNHHQQPLSARKLGIIKCGMSSPSSPLLGPSEVGPSSHRPLLWWWGLETARPVNRVHTFPQAARSCVASHHCTRAALCLGTVFGLGLAAPNAAFTQIVTTFGLATIVGYQTVWGASPALHPPHMSVTNAISAVGGLSLMGGGYDPSSTAESLAVAALFISSVNMAGGRLVNKKMLDMFKRPLTRQSTTTCTFGPQESL</sequence>
<name>A0ACC2F6X7_DALPE</name>
<dbReference type="Proteomes" id="UP001157502">
    <property type="component" value="Chromosome 33"/>
</dbReference>
<keyword evidence="2" id="KW-1185">Reference proteome</keyword>
<organism evidence="1 2">
    <name type="scientific">Dallia pectoralis</name>
    <name type="common">Alaska blackfish</name>
    <dbReference type="NCBI Taxonomy" id="75939"/>
    <lineage>
        <taxon>Eukaryota</taxon>
        <taxon>Metazoa</taxon>
        <taxon>Chordata</taxon>
        <taxon>Craniata</taxon>
        <taxon>Vertebrata</taxon>
        <taxon>Euteleostomi</taxon>
        <taxon>Actinopterygii</taxon>
        <taxon>Neopterygii</taxon>
        <taxon>Teleostei</taxon>
        <taxon>Protacanthopterygii</taxon>
        <taxon>Esociformes</taxon>
        <taxon>Umbridae</taxon>
        <taxon>Dallia</taxon>
    </lineage>
</organism>
<gene>
    <name evidence="1" type="ORF">DPEC_G00335150</name>
</gene>
<accession>A0ACC2F6X7</accession>
<proteinExistence type="predicted"/>
<dbReference type="EMBL" id="CM055760">
    <property type="protein sequence ID" value="KAJ7987091.1"/>
    <property type="molecule type" value="Genomic_DNA"/>
</dbReference>
<reference evidence="1" key="1">
    <citation type="submission" date="2021-05" db="EMBL/GenBank/DDBJ databases">
        <authorList>
            <person name="Pan Q."/>
            <person name="Jouanno E."/>
            <person name="Zahm M."/>
            <person name="Klopp C."/>
            <person name="Cabau C."/>
            <person name="Louis A."/>
            <person name="Berthelot C."/>
            <person name="Parey E."/>
            <person name="Roest Crollius H."/>
            <person name="Montfort J."/>
            <person name="Robinson-Rechavi M."/>
            <person name="Bouchez O."/>
            <person name="Lampietro C."/>
            <person name="Lopez Roques C."/>
            <person name="Donnadieu C."/>
            <person name="Postlethwait J."/>
            <person name="Bobe J."/>
            <person name="Dillon D."/>
            <person name="Chandos A."/>
            <person name="von Hippel F."/>
            <person name="Guiguen Y."/>
        </authorList>
    </citation>
    <scope>NUCLEOTIDE SEQUENCE</scope>
    <source>
        <strain evidence="1">YG-Jan2019</strain>
    </source>
</reference>
<comment type="caution">
    <text evidence="1">The sequence shown here is derived from an EMBL/GenBank/DDBJ whole genome shotgun (WGS) entry which is preliminary data.</text>
</comment>